<gene>
    <name evidence="1" type="ORF">BLA55_00575</name>
</gene>
<keyword evidence="2" id="KW-1185">Reference proteome</keyword>
<name>A0A1L4FRE0_9BACT</name>
<evidence type="ECO:0000313" key="1">
    <source>
        <dbReference type="EMBL" id="APJ38185.1"/>
    </source>
</evidence>
<organism evidence="1 2">
    <name type="scientific">Mycoplasmopsis pullorum</name>
    <dbReference type="NCBI Taxonomy" id="48003"/>
    <lineage>
        <taxon>Bacteria</taxon>
        <taxon>Bacillati</taxon>
        <taxon>Mycoplasmatota</taxon>
        <taxon>Mycoplasmoidales</taxon>
        <taxon>Metamycoplasmataceae</taxon>
        <taxon>Mycoplasmopsis</taxon>
    </lineage>
</organism>
<accession>A0A1L4FRE0</accession>
<proteinExistence type="predicted"/>
<dbReference type="KEGG" id="mpul:BLA55_00575"/>
<evidence type="ECO:0000313" key="2">
    <source>
        <dbReference type="Proteomes" id="UP000184322"/>
    </source>
</evidence>
<dbReference type="STRING" id="48003.BLA55_00575"/>
<reference evidence="2" key="1">
    <citation type="submission" date="2016-10" db="EMBL/GenBank/DDBJ databases">
        <authorList>
            <person name="Beylefeld A."/>
            <person name="Abolnik C."/>
        </authorList>
    </citation>
    <scope>NUCLEOTIDE SEQUENCE [LARGE SCALE GENOMIC DNA]</scope>
    <source>
        <strain evidence="2">B359_6</strain>
    </source>
</reference>
<dbReference type="RefSeq" id="WP_073372190.1">
    <property type="nucleotide sequence ID" value="NZ_CP017813.1"/>
</dbReference>
<dbReference type="Proteomes" id="UP000184322">
    <property type="component" value="Chromosome"/>
</dbReference>
<sequence length="205" mass="24794">MNRVNSRKIKIINPKLANLLEIDVLPITISDNSLIKIIEKQFHVIIIYWIKRYDTILNWMRNDFTEIYWNAILFLFNCVLEVNCDSVQFQSENKIEQFLHGKLKYFMKSQKNARMKKQEYFERTKNSLSSRKIKNLLWKIKTKQEDENIFVSYEKMSPKMNSQEKQFVEHTLQIAKTSKLPYIKKENRIILSNIRNHYNNTFVFT</sequence>
<dbReference type="EMBL" id="CP017813">
    <property type="protein sequence ID" value="APJ38185.1"/>
    <property type="molecule type" value="Genomic_DNA"/>
</dbReference>
<protein>
    <submittedName>
        <fullName evidence="1">Uncharacterized protein</fullName>
    </submittedName>
</protein>
<dbReference type="AlphaFoldDB" id="A0A1L4FRE0"/>